<name>A0A0K8PXH5_STRAJ</name>
<sequence>MNWYRRACKRHRIRTKVTDLVILLSTAATVLTSALHAPALITSLIASVALFFVGFRQVFHSNERWVAIGTAWLALEQEIVRYHLMPDAARDDAARQALLDRTAEIVLTETRGWADRRSGFEALPAPQTNTGAPGSP</sequence>
<keyword evidence="2" id="KW-0472">Membrane</keyword>
<gene>
    <name evidence="3" type="ORF">SAZU_7497</name>
</gene>
<reference evidence="3" key="1">
    <citation type="journal article" date="2015" name="Genome Announc.">
        <title>Draft Genome Sequence of Thiostrepton-Producing Streptomyces azureus ATCC 14921.</title>
        <authorList>
            <person name="Sakihara K."/>
            <person name="Maeda J."/>
            <person name="Tashiro K."/>
            <person name="Fujino Y."/>
            <person name="Kuhara S."/>
            <person name="Ohshima T."/>
            <person name="Ogata S."/>
            <person name="Doi K."/>
        </authorList>
    </citation>
    <scope>NUCLEOTIDE SEQUENCE [LARGE SCALE GENOMIC DNA]</scope>
    <source>
        <strain evidence="3">ATCC14921</strain>
    </source>
</reference>
<evidence type="ECO:0000313" key="3">
    <source>
        <dbReference type="EMBL" id="GAP52620.1"/>
    </source>
</evidence>
<dbReference type="InterPro" id="IPR025325">
    <property type="entry name" value="DUF4231"/>
</dbReference>
<keyword evidence="2" id="KW-0812">Transmembrane</keyword>
<dbReference type="EMBL" id="DF968469">
    <property type="protein sequence ID" value="GAP52620.1"/>
    <property type="molecule type" value="Genomic_DNA"/>
</dbReference>
<evidence type="ECO:0008006" key="5">
    <source>
        <dbReference type="Google" id="ProtNLM"/>
    </source>
</evidence>
<evidence type="ECO:0000313" key="4">
    <source>
        <dbReference type="Proteomes" id="UP000053859"/>
    </source>
</evidence>
<evidence type="ECO:0000256" key="1">
    <source>
        <dbReference type="SAM" id="MobiDB-lite"/>
    </source>
</evidence>
<dbReference type="PATRIC" id="fig|146537.3.peg.7905"/>
<dbReference type="Proteomes" id="UP000053859">
    <property type="component" value="Unassembled WGS sequence"/>
</dbReference>
<keyword evidence="2" id="KW-1133">Transmembrane helix</keyword>
<dbReference type="AlphaFoldDB" id="A0A0K8PXH5"/>
<evidence type="ECO:0000256" key="2">
    <source>
        <dbReference type="SAM" id="Phobius"/>
    </source>
</evidence>
<dbReference type="Pfam" id="PF14015">
    <property type="entry name" value="DUF4231"/>
    <property type="match status" value="1"/>
</dbReference>
<proteinExistence type="predicted"/>
<protein>
    <recommendedName>
        <fullName evidence="5">DUF4231 domain-containing protein</fullName>
    </recommendedName>
</protein>
<organism evidence="3 4">
    <name type="scientific">Streptomyces azureus</name>
    <dbReference type="NCBI Taxonomy" id="146537"/>
    <lineage>
        <taxon>Bacteria</taxon>
        <taxon>Bacillati</taxon>
        <taxon>Actinomycetota</taxon>
        <taxon>Actinomycetes</taxon>
        <taxon>Kitasatosporales</taxon>
        <taxon>Streptomycetaceae</taxon>
        <taxon>Streptomyces</taxon>
    </lineage>
</organism>
<keyword evidence="4" id="KW-1185">Reference proteome</keyword>
<accession>A0A0K8PXH5</accession>
<dbReference type="NCBIfam" id="NF033634">
    <property type="entry name" value="SLATT_1"/>
    <property type="match status" value="1"/>
</dbReference>
<feature type="compositionally biased region" description="Polar residues" evidence="1">
    <location>
        <begin position="126"/>
        <end position="136"/>
    </location>
</feature>
<feature type="region of interest" description="Disordered" evidence="1">
    <location>
        <begin position="117"/>
        <end position="136"/>
    </location>
</feature>
<feature type="transmembrane region" description="Helical" evidence="2">
    <location>
        <begin position="20"/>
        <end position="53"/>
    </location>
</feature>